<keyword evidence="2" id="KW-1185">Reference proteome</keyword>
<accession>A0ABN9H223</accession>
<gene>
    <name evidence="1" type="ORF">SPARVUS_LOCUS15271389</name>
</gene>
<dbReference type="Proteomes" id="UP001162483">
    <property type="component" value="Unassembled WGS sequence"/>
</dbReference>
<feature type="non-terminal residue" evidence="1">
    <location>
        <position position="75"/>
    </location>
</feature>
<evidence type="ECO:0000313" key="1">
    <source>
        <dbReference type="EMBL" id="CAI9615680.1"/>
    </source>
</evidence>
<name>A0ABN9H223_9NEOB</name>
<proteinExistence type="predicted"/>
<sequence>MDGLIAQVGTYHGTTLEFTELLRVTYSFTIVCRSSVYTCGHGVNETPESNDLEGCHNKFGNKVFIYLKLCSKVCI</sequence>
<reference evidence="1" key="1">
    <citation type="submission" date="2023-05" db="EMBL/GenBank/DDBJ databases">
        <authorList>
            <person name="Stuckert A."/>
        </authorList>
    </citation>
    <scope>NUCLEOTIDE SEQUENCE</scope>
</reference>
<organism evidence="1 2">
    <name type="scientific">Staurois parvus</name>
    <dbReference type="NCBI Taxonomy" id="386267"/>
    <lineage>
        <taxon>Eukaryota</taxon>
        <taxon>Metazoa</taxon>
        <taxon>Chordata</taxon>
        <taxon>Craniata</taxon>
        <taxon>Vertebrata</taxon>
        <taxon>Euteleostomi</taxon>
        <taxon>Amphibia</taxon>
        <taxon>Batrachia</taxon>
        <taxon>Anura</taxon>
        <taxon>Neobatrachia</taxon>
        <taxon>Ranoidea</taxon>
        <taxon>Ranidae</taxon>
        <taxon>Staurois</taxon>
    </lineage>
</organism>
<evidence type="ECO:0000313" key="2">
    <source>
        <dbReference type="Proteomes" id="UP001162483"/>
    </source>
</evidence>
<dbReference type="EMBL" id="CATNWA010019912">
    <property type="protein sequence ID" value="CAI9615680.1"/>
    <property type="molecule type" value="Genomic_DNA"/>
</dbReference>
<protein>
    <submittedName>
        <fullName evidence="1">Uncharacterized protein</fullName>
    </submittedName>
</protein>
<comment type="caution">
    <text evidence="1">The sequence shown here is derived from an EMBL/GenBank/DDBJ whole genome shotgun (WGS) entry which is preliminary data.</text>
</comment>